<name>A0A1B1UCE2_9BRAD</name>
<dbReference type="Proteomes" id="UP000092839">
    <property type="component" value="Chromosome"/>
</dbReference>
<dbReference type="Gene3D" id="3.30.360.10">
    <property type="entry name" value="Dihydrodipicolinate Reductase, domain 2"/>
    <property type="match status" value="1"/>
</dbReference>
<dbReference type="Pfam" id="PF01408">
    <property type="entry name" value="GFO_IDH_MocA"/>
    <property type="match status" value="1"/>
</dbReference>
<dbReference type="InterPro" id="IPR001509">
    <property type="entry name" value="Epimerase_deHydtase"/>
</dbReference>
<dbReference type="KEGG" id="bic:LMTR13_09870"/>
<feature type="domain" description="NAD-dependent epimerase/dehydratase" evidence="1">
    <location>
        <begin position="395"/>
        <end position="619"/>
    </location>
</feature>
<dbReference type="STRING" id="1274631.LMTR13_09870"/>
<dbReference type="InterPro" id="IPR051783">
    <property type="entry name" value="NAD(P)-dependent_oxidoreduct"/>
</dbReference>
<accession>A0A1B1UCE2</accession>
<dbReference type="PANTHER" id="PTHR48079">
    <property type="entry name" value="PROTEIN YEEZ"/>
    <property type="match status" value="1"/>
</dbReference>
<proteinExistence type="predicted"/>
<dbReference type="AlphaFoldDB" id="A0A1B1UCE2"/>
<dbReference type="Gene3D" id="3.40.50.720">
    <property type="entry name" value="NAD(P)-binding Rossmann-like Domain"/>
    <property type="match status" value="2"/>
</dbReference>
<protein>
    <recommendedName>
        <fullName evidence="5">Oxidoreductase</fullName>
    </recommendedName>
</protein>
<dbReference type="GO" id="GO:0005737">
    <property type="term" value="C:cytoplasm"/>
    <property type="evidence" value="ECO:0007669"/>
    <property type="project" value="TreeGrafter"/>
</dbReference>
<dbReference type="OrthoDB" id="9781031at2"/>
<dbReference type="EMBL" id="CP016428">
    <property type="protein sequence ID" value="ANW00428.1"/>
    <property type="molecule type" value="Genomic_DNA"/>
</dbReference>
<evidence type="ECO:0000259" key="2">
    <source>
        <dbReference type="Pfam" id="PF01408"/>
    </source>
</evidence>
<sequence>MINNSTNRRAAISATAPIRAAIVGTGYIAEFHARAIREAAGVELIATCDANFGRAKAFAGAWNIPRAFDSLSKMMEETQIDCVHILTPPDLHFSLAKAALEAGVHVFLEKPMCTSTAEADELVKLAAERGLYLGVSHNFLFSAAFERLRAAVHAKELGPIDHITFNHFYELGQIRFGPFDNWMLRNPGNVILETGPHLVSALLDLAGAPEALSVTADRKVTLPNGAGIYRRWRVRTTVGRTAIDLNINFAPGFPQRTIYVRGLFGSALLDFDADTCVIDQRTPLDVDFDRFKRSRGIASQLRRQALAVLARYGLGKLKLVRRGNPYQNSIQDATAAFYAAIRNGQPLDVRIAGRTGRDVIGHCVGIIEASAIDVSVTMAARAAADRPALAAPPTVLVLGGAGFIGRELIRQLLAAGYGVRAMVRGSALPLDEFASDRLEIVGGDIGNRADLERAMPGIEFVHHLAHAQCKTWDEYLANDVEPTRLVAEVCLSAGIKRLVYTGTIDSYYAGAKTGTITEATPLDPEISRRNYYARAKAAAEDILTEMSRGRQLPLVILRPGIVIGRGGGPFHWGVGRFSENICEVWGDGRNKLPFVLVSDVAAALVRAIEVPGIEGKSYNLIDAPLLTAREYLQELQRRGDLKLSVIYQPIWKFYLADFAKWTVKVLVKHPDRIRKPSYADWESRTQKAYFDCTRTRTELGWKPASDRQRMVDEGIGVALEPWLEATK</sequence>
<gene>
    <name evidence="3" type="ORF">LMTR13_09870</name>
</gene>
<evidence type="ECO:0000313" key="4">
    <source>
        <dbReference type="Proteomes" id="UP000092839"/>
    </source>
</evidence>
<evidence type="ECO:0008006" key="5">
    <source>
        <dbReference type="Google" id="ProtNLM"/>
    </source>
</evidence>
<keyword evidence="4" id="KW-1185">Reference proteome</keyword>
<evidence type="ECO:0000259" key="1">
    <source>
        <dbReference type="Pfam" id="PF01370"/>
    </source>
</evidence>
<dbReference type="Pfam" id="PF01370">
    <property type="entry name" value="Epimerase"/>
    <property type="match status" value="1"/>
</dbReference>
<reference evidence="3 4" key="1">
    <citation type="submission" date="2016-07" db="EMBL/GenBank/DDBJ databases">
        <title>Complete genome sequence of Bradyrhizobium icense LMTR 13T, a potential inoculant strain isolated from lima bean (Phaseolus lunatus) in Peru.</title>
        <authorList>
            <person name="Ormeno-Orrillo E."/>
            <person name="Duran D."/>
            <person name="Rogel M.A."/>
            <person name="Rey L."/>
            <person name="Imperial J."/>
            <person name="Ruiz-Argueso T."/>
            <person name="Martinez-Romero E."/>
        </authorList>
    </citation>
    <scope>NUCLEOTIDE SEQUENCE [LARGE SCALE GENOMIC DNA]</scope>
    <source>
        <strain evidence="3 4">LMTR 13</strain>
    </source>
</reference>
<dbReference type="PANTHER" id="PTHR48079:SF6">
    <property type="entry name" value="NAD(P)-BINDING DOMAIN-CONTAINING PROTEIN-RELATED"/>
    <property type="match status" value="1"/>
</dbReference>
<dbReference type="SUPFAM" id="SSF55347">
    <property type="entry name" value="Glyceraldehyde-3-phosphate dehydrogenase-like, C-terminal domain"/>
    <property type="match status" value="1"/>
</dbReference>
<dbReference type="SUPFAM" id="SSF51735">
    <property type="entry name" value="NAD(P)-binding Rossmann-fold domains"/>
    <property type="match status" value="2"/>
</dbReference>
<dbReference type="GO" id="GO:0000166">
    <property type="term" value="F:nucleotide binding"/>
    <property type="evidence" value="ECO:0007669"/>
    <property type="project" value="InterPro"/>
</dbReference>
<feature type="domain" description="Gfo/Idh/MocA-like oxidoreductase N-terminal" evidence="2">
    <location>
        <begin position="18"/>
        <end position="137"/>
    </location>
</feature>
<dbReference type="InterPro" id="IPR036291">
    <property type="entry name" value="NAD(P)-bd_dom_sf"/>
</dbReference>
<evidence type="ECO:0000313" key="3">
    <source>
        <dbReference type="EMBL" id="ANW00428.1"/>
    </source>
</evidence>
<dbReference type="InterPro" id="IPR000683">
    <property type="entry name" value="Gfo/Idh/MocA-like_OxRdtase_N"/>
</dbReference>
<dbReference type="RefSeq" id="WP_065727706.1">
    <property type="nucleotide sequence ID" value="NZ_CP016428.1"/>
</dbReference>
<dbReference type="GO" id="GO:0004029">
    <property type="term" value="F:aldehyde dehydrogenase (NAD+) activity"/>
    <property type="evidence" value="ECO:0007669"/>
    <property type="project" value="TreeGrafter"/>
</dbReference>
<organism evidence="3 4">
    <name type="scientific">Bradyrhizobium icense</name>
    <dbReference type="NCBI Taxonomy" id="1274631"/>
    <lineage>
        <taxon>Bacteria</taxon>
        <taxon>Pseudomonadati</taxon>
        <taxon>Pseudomonadota</taxon>
        <taxon>Alphaproteobacteria</taxon>
        <taxon>Hyphomicrobiales</taxon>
        <taxon>Nitrobacteraceae</taxon>
        <taxon>Bradyrhizobium</taxon>
    </lineage>
</organism>